<dbReference type="Proteomes" id="UP001218071">
    <property type="component" value="Chromosome"/>
</dbReference>
<dbReference type="EMBL" id="CP063194">
    <property type="protein sequence ID" value="WCZ39450.1"/>
    <property type="molecule type" value="Genomic_DNA"/>
</dbReference>
<sequence length="136" mass="13943">MRRLRGAALAAAAALGAVCAAPAGAAETMVRDTKRVVVVEENCTWKVDAEGNKLLDEASKPIPVTDKDGKPVCTTQEVKGGANGSSGKERWADDESGKKTAVAAVLGVVGALVAGLIGMSLLFIESVDIHFVPKAV</sequence>
<feature type="chain" id="PRO_5045622939" evidence="3">
    <location>
        <begin position="26"/>
        <end position="136"/>
    </location>
</feature>
<keyword evidence="2" id="KW-1133">Transmembrane helix</keyword>
<reference evidence="4 5" key="1">
    <citation type="submission" date="2020-10" db="EMBL/GenBank/DDBJ databases">
        <title>Complete genome sequence of Corynebacterium jeddahense DSM 45997, type strain of Corynebacterium jeddahense.</title>
        <authorList>
            <person name="Busche T."/>
            <person name="Kalinowski J."/>
            <person name="Ruckert C."/>
        </authorList>
    </citation>
    <scope>NUCLEOTIDE SEQUENCE [LARGE SCALE GENOMIC DNA]</scope>
    <source>
        <strain evidence="4 5">DSM 45997</strain>
    </source>
</reference>
<accession>A0ABY7UNN8</accession>
<evidence type="ECO:0000313" key="5">
    <source>
        <dbReference type="Proteomes" id="UP001218071"/>
    </source>
</evidence>
<keyword evidence="3" id="KW-0732">Signal</keyword>
<feature type="region of interest" description="Disordered" evidence="1">
    <location>
        <begin position="59"/>
        <end position="94"/>
    </location>
</feature>
<feature type="compositionally biased region" description="Basic and acidic residues" evidence="1">
    <location>
        <begin position="59"/>
        <end position="70"/>
    </location>
</feature>
<keyword evidence="2" id="KW-0812">Transmembrane</keyword>
<evidence type="ECO:0000256" key="2">
    <source>
        <dbReference type="SAM" id="Phobius"/>
    </source>
</evidence>
<protein>
    <submittedName>
        <fullName evidence="4">Uncharacterized protein</fullName>
    </submittedName>
</protein>
<proteinExistence type="predicted"/>
<organism evidence="4 5">
    <name type="scientific">Corynebacterium jeddahense</name>
    <dbReference type="NCBI Taxonomy" id="1414719"/>
    <lineage>
        <taxon>Bacteria</taxon>
        <taxon>Bacillati</taxon>
        <taxon>Actinomycetota</taxon>
        <taxon>Actinomycetes</taxon>
        <taxon>Mycobacteriales</taxon>
        <taxon>Corynebacteriaceae</taxon>
        <taxon>Corynebacterium</taxon>
    </lineage>
</organism>
<gene>
    <name evidence="4" type="ORF">CJEDD_09315</name>
</gene>
<dbReference type="RefSeq" id="WP_042405068.1">
    <property type="nucleotide sequence ID" value="NZ_CBYN010000007.1"/>
</dbReference>
<keyword evidence="5" id="KW-1185">Reference proteome</keyword>
<evidence type="ECO:0000256" key="1">
    <source>
        <dbReference type="SAM" id="MobiDB-lite"/>
    </source>
</evidence>
<feature type="signal peptide" evidence="3">
    <location>
        <begin position="1"/>
        <end position="25"/>
    </location>
</feature>
<keyword evidence="2" id="KW-0472">Membrane</keyword>
<feature type="transmembrane region" description="Helical" evidence="2">
    <location>
        <begin position="101"/>
        <end position="124"/>
    </location>
</feature>
<evidence type="ECO:0000313" key="4">
    <source>
        <dbReference type="EMBL" id="WCZ39450.1"/>
    </source>
</evidence>
<name>A0ABY7UNN8_9CORY</name>
<evidence type="ECO:0000256" key="3">
    <source>
        <dbReference type="SAM" id="SignalP"/>
    </source>
</evidence>